<evidence type="ECO:0000259" key="1">
    <source>
        <dbReference type="Pfam" id="PF13472"/>
    </source>
</evidence>
<organism evidence="2 3">
    <name type="scientific">Sphingobacterium olei</name>
    <dbReference type="NCBI Taxonomy" id="2571155"/>
    <lineage>
        <taxon>Bacteria</taxon>
        <taxon>Pseudomonadati</taxon>
        <taxon>Bacteroidota</taxon>
        <taxon>Sphingobacteriia</taxon>
        <taxon>Sphingobacteriales</taxon>
        <taxon>Sphingobacteriaceae</taxon>
        <taxon>Sphingobacterium</taxon>
    </lineage>
</organism>
<sequence length="237" mass="26677">MVLAFIMFNEIKMKYLIGVALWFSILGVSAQSLVAIDSNYVFSGYMERLGQYRQMPVLPRAIVFLGNSLTDAGKWNDIIPGQPVLNRGISGDISYGVFARLDEVVRHQPKKVFLMIGINDLKRGVPTENIVQNYIRIVRIIQQESPKTIIYLNSILPVNPSKLIESFKAVKNSDIEILNDGLKSIAQNQKSIHFVDLHQIFADDNGDLKADVTPDGIHLEVFAYVELVNYLKKVKAL</sequence>
<evidence type="ECO:0000313" key="2">
    <source>
        <dbReference type="EMBL" id="TJZ61917.1"/>
    </source>
</evidence>
<dbReference type="AlphaFoldDB" id="A0A4U0P3K5"/>
<dbReference type="InterPro" id="IPR036514">
    <property type="entry name" value="SGNH_hydro_sf"/>
</dbReference>
<dbReference type="Pfam" id="PF13472">
    <property type="entry name" value="Lipase_GDSL_2"/>
    <property type="match status" value="1"/>
</dbReference>
<protein>
    <submittedName>
        <fullName evidence="2">GDSL family lipase</fullName>
    </submittedName>
</protein>
<dbReference type="SUPFAM" id="SSF52266">
    <property type="entry name" value="SGNH hydrolase"/>
    <property type="match status" value="1"/>
</dbReference>
<dbReference type="InterPro" id="IPR013830">
    <property type="entry name" value="SGNH_hydro"/>
</dbReference>
<dbReference type="Proteomes" id="UP000306808">
    <property type="component" value="Unassembled WGS sequence"/>
</dbReference>
<keyword evidence="3" id="KW-1185">Reference proteome</keyword>
<dbReference type="EMBL" id="SUME01000002">
    <property type="protein sequence ID" value="TJZ61917.1"/>
    <property type="molecule type" value="Genomic_DNA"/>
</dbReference>
<feature type="domain" description="SGNH hydrolase-type esterase" evidence="1">
    <location>
        <begin position="79"/>
        <end position="219"/>
    </location>
</feature>
<proteinExistence type="predicted"/>
<name>A0A4U0P3K5_9SPHI</name>
<accession>A0A4U0P3K5</accession>
<dbReference type="Gene3D" id="3.40.50.1110">
    <property type="entry name" value="SGNH hydrolase"/>
    <property type="match status" value="1"/>
</dbReference>
<comment type="caution">
    <text evidence="2">The sequence shown here is derived from an EMBL/GenBank/DDBJ whole genome shotgun (WGS) entry which is preliminary data.</text>
</comment>
<dbReference type="OrthoDB" id="9790057at2"/>
<dbReference type="GO" id="GO:0004622">
    <property type="term" value="F:phosphatidylcholine lysophospholipase activity"/>
    <property type="evidence" value="ECO:0007669"/>
    <property type="project" value="TreeGrafter"/>
</dbReference>
<reference evidence="2 3" key="1">
    <citation type="submission" date="2019-04" db="EMBL/GenBank/DDBJ databases">
        <title>Sphingobacterium olei sp. nov., isolated from oil-contaminated soil.</title>
        <authorList>
            <person name="Liu B."/>
        </authorList>
    </citation>
    <scope>NUCLEOTIDE SEQUENCE [LARGE SCALE GENOMIC DNA]</scope>
    <source>
        <strain evidence="2 3">HAL-9</strain>
    </source>
</reference>
<evidence type="ECO:0000313" key="3">
    <source>
        <dbReference type="Proteomes" id="UP000306808"/>
    </source>
</evidence>
<dbReference type="InterPro" id="IPR051532">
    <property type="entry name" value="Ester_Hydrolysis_Enzymes"/>
</dbReference>
<dbReference type="PANTHER" id="PTHR30383">
    <property type="entry name" value="THIOESTERASE 1/PROTEASE 1/LYSOPHOSPHOLIPASE L1"/>
    <property type="match status" value="1"/>
</dbReference>
<gene>
    <name evidence="2" type="ORF">FAZ15_05205</name>
</gene>
<dbReference type="PANTHER" id="PTHR30383:SF5">
    <property type="entry name" value="SGNH HYDROLASE-TYPE ESTERASE DOMAIN-CONTAINING PROTEIN"/>
    <property type="match status" value="1"/>
</dbReference>